<evidence type="ECO:0008006" key="5">
    <source>
        <dbReference type="Google" id="ProtNLM"/>
    </source>
</evidence>
<feature type="signal peptide" evidence="1">
    <location>
        <begin position="1"/>
        <end position="24"/>
    </location>
</feature>
<sequence>MKKSLIALTASAAFVALGVGTVLADNHNDTYWKNEYRVWSPNDHTPVRTKTNTTSYYNKTYTLTGGKYIWIWAALFDGRDASGGHKYQSFADGRSQFLWNNAVENHGTNINVRIDSQAWINGNAQGAWSPDSVGG</sequence>
<dbReference type="EMBL" id="OGTW02000029">
    <property type="protein sequence ID" value="SPS11004.1"/>
    <property type="molecule type" value="Genomic_DNA"/>
</dbReference>
<evidence type="ECO:0000256" key="1">
    <source>
        <dbReference type="SAM" id="SignalP"/>
    </source>
</evidence>
<gene>
    <name evidence="3" type="ORF">AMHIJAGA_00937</name>
</gene>
<dbReference type="Proteomes" id="UP000279235">
    <property type="component" value="Unassembled WGS sequence"/>
</dbReference>
<reference evidence="3" key="3">
    <citation type="submission" date="2018-05" db="EMBL/GenBank/DDBJ databases">
        <authorList>
            <person name="Lanie J.A."/>
            <person name="Ng W.-L."/>
            <person name="Kazmierczak K.M."/>
            <person name="Andrzejewski T.M."/>
            <person name="Davidsen T.M."/>
            <person name="Wayne K.J."/>
            <person name="Tettelin H."/>
            <person name="Glass J.I."/>
            <person name="Rusch D."/>
            <person name="Podicherti R."/>
            <person name="Tsui H.-C.T."/>
            <person name="Winkler M.E."/>
        </authorList>
    </citation>
    <scope>NUCLEOTIDE SEQUENCE</scope>
    <source>
        <strain evidence="3">Lactococcus lactis</strain>
    </source>
</reference>
<evidence type="ECO:0000313" key="2">
    <source>
        <dbReference type="EMBL" id="SPB24621.1"/>
    </source>
</evidence>
<proteinExistence type="predicted"/>
<reference evidence="4" key="2">
    <citation type="submission" date="2018-05" db="EMBL/GenBank/DDBJ databases">
        <authorList>
            <person name="Duru I."/>
        </authorList>
    </citation>
    <scope>NUCLEOTIDE SEQUENCE [LARGE SCALE GENOMIC DNA]</scope>
</reference>
<protein>
    <recommendedName>
        <fullName evidence="5">Lactococcin 972 family bacteriocin</fullName>
    </recommendedName>
</protein>
<accession>A0A2X0SSQ8</accession>
<evidence type="ECO:0000313" key="4">
    <source>
        <dbReference type="Proteomes" id="UP000279235"/>
    </source>
</evidence>
<dbReference type="AlphaFoldDB" id="A0A2X0SSQ8"/>
<keyword evidence="1" id="KW-0732">Signal</keyword>
<name>A0A2X0SSQ8_9LACT</name>
<dbReference type="RefSeq" id="WP_003132701.1">
    <property type="nucleotide sequence ID" value="NZ_JBDPLO010000047.1"/>
</dbReference>
<organism evidence="3 4">
    <name type="scientific">Lactococcus lactis</name>
    <dbReference type="NCBI Taxonomy" id="1358"/>
    <lineage>
        <taxon>Bacteria</taxon>
        <taxon>Bacillati</taxon>
        <taxon>Bacillota</taxon>
        <taxon>Bacilli</taxon>
        <taxon>Lactobacillales</taxon>
        <taxon>Streptococcaceae</taxon>
        <taxon>Lactococcus</taxon>
    </lineage>
</organism>
<evidence type="ECO:0000313" key="3">
    <source>
        <dbReference type="EMBL" id="SPS11004.1"/>
    </source>
</evidence>
<dbReference type="EMBL" id="OGTW01000029">
    <property type="protein sequence ID" value="SPB24621.1"/>
    <property type="molecule type" value="Genomic_DNA"/>
</dbReference>
<feature type="chain" id="PRO_5036058059" description="Lactococcin 972 family bacteriocin" evidence="1">
    <location>
        <begin position="25"/>
        <end position="135"/>
    </location>
</feature>
<reference evidence="2" key="1">
    <citation type="submission" date="2018-01" db="EMBL/GenBank/DDBJ databases">
        <authorList>
            <person name="Gaut B.S."/>
            <person name="Morton B.R."/>
            <person name="Clegg M.T."/>
            <person name="Duvall M.R."/>
        </authorList>
    </citation>
    <scope>NUCLEOTIDE SEQUENCE</scope>
    <source>
        <strain evidence="2">Lactococcus lactis</strain>
    </source>
</reference>